<feature type="transmembrane region" description="Helical" evidence="1">
    <location>
        <begin position="289"/>
        <end position="308"/>
    </location>
</feature>
<keyword evidence="1" id="KW-1133">Transmembrane helix</keyword>
<protein>
    <recommendedName>
        <fullName evidence="3">Fibronectin type-III domain-containing protein</fullName>
    </recommendedName>
</protein>
<reference evidence="2" key="1">
    <citation type="journal article" date="2015" name="Nature">
        <title>Complex archaea that bridge the gap between prokaryotes and eukaryotes.</title>
        <authorList>
            <person name="Spang A."/>
            <person name="Saw J.H."/>
            <person name="Jorgensen S.L."/>
            <person name="Zaremba-Niedzwiedzka K."/>
            <person name="Martijn J."/>
            <person name="Lind A.E."/>
            <person name="van Eijk R."/>
            <person name="Schleper C."/>
            <person name="Guy L."/>
            <person name="Ettema T.J."/>
        </authorList>
    </citation>
    <scope>NUCLEOTIDE SEQUENCE</scope>
</reference>
<evidence type="ECO:0000256" key="1">
    <source>
        <dbReference type="SAM" id="Phobius"/>
    </source>
</evidence>
<dbReference type="EMBL" id="LAZR01060328">
    <property type="protein sequence ID" value="KKK65919.1"/>
    <property type="molecule type" value="Genomic_DNA"/>
</dbReference>
<evidence type="ECO:0000313" key="2">
    <source>
        <dbReference type="EMBL" id="KKK65919.1"/>
    </source>
</evidence>
<dbReference type="InterPro" id="IPR013783">
    <property type="entry name" value="Ig-like_fold"/>
</dbReference>
<gene>
    <name evidence="2" type="ORF">LCGC14_2969300</name>
</gene>
<evidence type="ECO:0008006" key="3">
    <source>
        <dbReference type="Google" id="ProtNLM"/>
    </source>
</evidence>
<dbReference type="SUPFAM" id="SSF49265">
    <property type="entry name" value="Fibronectin type III"/>
    <property type="match status" value="1"/>
</dbReference>
<keyword evidence="1" id="KW-0472">Membrane</keyword>
<sequence>LTDVGVGVFTITRLVPTFGSNITGLPSLSFPTVRAVRSDETVLLRDADGSLSVRILIEIEAPSSVLTGISGIQARYRVNDSSGDVFFWELTSVQDILQGYIEVMPVEELEIYDYQCRFVNNDNTKGPWSTIAQHTVIGKSSPPSDVTNFISASNRGILTLIWTQVLDLDIAGYVIRFHKQGTPDWGNGDLLTDVARITRFTTDTIPPGDWTFLIRAIDTSGNLSTNTSSVNDTIIQNNVVVSEVEHSPIWAGTLTNFVRHVTGKLIPQGTKLVKDYLVKANFEKYCPDAFATSIFTIFNSIFFLLHVLNLKLL</sequence>
<dbReference type="InterPro" id="IPR036116">
    <property type="entry name" value="FN3_sf"/>
</dbReference>
<name>A0A0F8ZHN9_9ZZZZ</name>
<keyword evidence="1" id="KW-0812">Transmembrane</keyword>
<comment type="caution">
    <text evidence="2">The sequence shown here is derived from an EMBL/GenBank/DDBJ whole genome shotgun (WGS) entry which is preliminary data.</text>
</comment>
<accession>A0A0F8ZHN9</accession>
<dbReference type="AlphaFoldDB" id="A0A0F8ZHN9"/>
<dbReference type="Gene3D" id="2.60.40.10">
    <property type="entry name" value="Immunoglobulins"/>
    <property type="match status" value="1"/>
</dbReference>
<organism evidence="2">
    <name type="scientific">marine sediment metagenome</name>
    <dbReference type="NCBI Taxonomy" id="412755"/>
    <lineage>
        <taxon>unclassified sequences</taxon>
        <taxon>metagenomes</taxon>
        <taxon>ecological metagenomes</taxon>
    </lineage>
</organism>
<feature type="non-terminal residue" evidence="2">
    <location>
        <position position="1"/>
    </location>
</feature>
<proteinExistence type="predicted"/>